<dbReference type="GeneID" id="70177769"/>
<dbReference type="OrthoDB" id="4083871at2759"/>
<evidence type="ECO:0000256" key="1">
    <source>
        <dbReference type="SAM" id="MobiDB-lite"/>
    </source>
</evidence>
<proteinExistence type="predicted"/>
<keyword evidence="3" id="KW-1185">Reference proteome</keyword>
<protein>
    <submittedName>
        <fullName evidence="2">Uncharacterized protein</fullName>
    </submittedName>
</protein>
<organism evidence="2 3">
    <name type="scientific">Microdochium trichocladiopsis</name>
    <dbReference type="NCBI Taxonomy" id="1682393"/>
    <lineage>
        <taxon>Eukaryota</taxon>
        <taxon>Fungi</taxon>
        <taxon>Dikarya</taxon>
        <taxon>Ascomycota</taxon>
        <taxon>Pezizomycotina</taxon>
        <taxon>Sordariomycetes</taxon>
        <taxon>Xylariomycetidae</taxon>
        <taxon>Xylariales</taxon>
        <taxon>Microdochiaceae</taxon>
        <taxon>Microdochium</taxon>
    </lineage>
</organism>
<feature type="compositionally biased region" description="Low complexity" evidence="1">
    <location>
        <begin position="102"/>
        <end position="116"/>
    </location>
</feature>
<dbReference type="Proteomes" id="UP000756346">
    <property type="component" value="Unassembled WGS sequence"/>
</dbReference>
<gene>
    <name evidence="2" type="ORF">B0I36DRAFT_132303</name>
</gene>
<evidence type="ECO:0000313" key="2">
    <source>
        <dbReference type="EMBL" id="KAH7029406.1"/>
    </source>
</evidence>
<reference evidence="2" key="1">
    <citation type="journal article" date="2021" name="Nat. Commun.">
        <title>Genetic determinants of endophytism in the Arabidopsis root mycobiome.</title>
        <authorList>
            <person name="Mesny F."/>
            <person name="Miyauchi S."/>
            <person name="Thiergart T."/>
            <person name="Pickel B."/>
            <person name="Atanasova L."/>
            <person name="Karlsson M."/>
            <person name="Huettel B."/>
            <person name="Barry K.W."/>
            <person name="Haridas S."/>
            <person name="Chen C."/>
            <person name="Bauer D."/>
            <person name="Andreopoulos W."/>
            <person name="Pangilinan J."/>
            <person name="LaButti K."/>
            <person name="Riley R."/>
            <person name="Lipzen A."/>
            <person name="Clum A."/>
            <person name="Drula E."/>
            <person name="Henrissat B."/>
            <person name="Kohler A."/>
            <person name="Grigoriev I.V."/>
            <person name="Martin F.M."/>
            <person name="Hacquard S."/>
        </authorList>
    </citation>
    <scope>NUCLEOTIDE SEQUENCE</scope>
    <source>
        <strain evidence="2">MPI-CAGE-CH-0230</strain>
    </source>
</reference>
<accession>A0A9P8Y770</accession>
<dbReference type="PANTHER" id="PTHR42077">
    <property type="entry name" value="YALI0F30239P"/>
    <property type="match status" value="1"/>
</dbReference>
<evidence type="ECO:0000313" key="3">
    <source>
        <dbReference type="Proteomes" id="UP000756346"/>
    </source>
</evidence>
<feature type="region of interest" description="Disordered" evidence="1">
    <location>
        <begin position="85"/>
        <end position="116"/>
    </location>
</feature>
<dbReference type="PANTHER" id="PTHR42077:SF1">
    <property type="entry name" value="YALI0F30239P"/>
    <property type="match status" value="1"/>
</dbReference>
<dbReference type="AlphaFoldDB" id="A0A9P8Y770"/>
<name>A0A9P8Y770_9PEZI</name>
<comment type="caution">
    <text evidence="2">The sequence shown here is derived from an EMBL/GenBank/DDBJ whole genome shotgun (WGS) entry which is preliminary data.</text>
</comment>
<sequence>MSKLASQIIPLVIALVVLAAIGWVVYEVLQSASKIGQRAEKSMAKRNMVFTKDGMKVGVKHYEEEKYVDKTQSWVVKAWNLAEEGKTAEGSGSRSSKHDTTRTTTATTTTTTTKRK</sequence>
<dbReference type="RefSeq" id="XP_046011694.1">
    <property type="nucleotide sequence ID" value="XM_046148223.1"/>
</dbReference>
<dbReference type="EMBL" id="JAGTJQ010000006">
    <property type="protein sequence ID" value="KAH7029406.1"/>
    <property type="molecule type" value="Genomic_DNA"/>
</dbReference>